<evidence type="ECO:0000313" key="3">
    <source>
        <dbReference type="Proteomes" id="UP000310314"/>
    </source>
</evidence>
<dbReference type="InterPro" id="IPR011055">
    <property type="entry name" value="Dup_hybrid_motif"/>
</dbReference>
<dbReference type="Proteomes" id="UP000310314">
    <property type="component" value="Unassembled WGS sequence"/>
</dbReference>
<keyword evidence="3" id="KW-1185">Reference proteome</keyword>
<reference evidence="2 3" key="1">
    <citation type="submission" date="2019-05" db="EMBL/GenBank/DDBJ databases">
        <authorList>
            <person name="Zhang J.-Y."/>
            <person name="Feg X."/>
            <person name="Du Z.-J."/>
        </authorList>
    </citation>
    <scope>NUCLEOTIDE SEQUENCE [LARGE SCALE GENOMIC DNA]</scope>
    <source>
        <strain evidence="2 3">RZ26</strain>
    </source>
</reference>
<name>A0A5S3PGU1_9FLAO</name>
<dbReference type="AlphaFoldDB" id="A0A5S3PGU1"/>
<feature type="domain" description="M23ase beta-sheet core" evidence="1">
    <location>
        <begin position="86"/>
        <end position="178"/>
    </location>
</feature>
<dbReference type="EMBL" id="VATY01000005">
    <property type="protein sequence ID" value="TMM53358.1"/>
    <property type="molecule type" value="Genomic_DNA"/>
</dbReference>
<dbReference type="RefSeq" id="WP_138659817.1">
    <property type="nucleotide sequence ID" value="NZ_VATY01000005.1"/>
</dbReference>
<dbReference type="PANTHER" id="PTHR21666:SF270">
    <property type="entry name" value="MUREIN HYDROLASE ACTIVATOR ENVC"/>
    <property type="match status" value="1"/>
</dbReference>
<accession>A0A5S3PGU1</accession>
<evidence type="ECO:0000259" key="1">
    <source>
        <dbReference type="Pfam" id="PF01551"/>
    </source>
</evidence>
<dbReference type="OrthoDB" id="9810477at2"/>
<sequence>MKNEIKILRRAPLLLFLVYCSCLKEVPKVATEIVEEQNSVSCENTPYDNWESSEYVLPYPVGKTYSISLSHCSGSYHSEGEPDQFAIDFIMRIGTPITASRAGEVVFIEESGYDGGFPNNKVVVQHADGTYLQYMHLTYDGAAVNVGAYLKKGQLVGYSGNTGLAGFPHLHFVATKSGSWEYPYTSFPTTFSNTEKNEFSLQQGKSYKALRY</sequence>
<organism evidence="2 3">
    <name type="scientific">Maribacter algarum</name>
    <name type="common">ex Zhang et al. 2020</name>
    <dbReference type="NCBI Taxonomy" id="2578118"/>
    <lineage>
        <taxon>Bacteria</taxon>
        <taxon>Pseudomonadati</taxon>
        <taxon>Bacteroidota</taxon>
        <taxon>Flavobacteriia</taxon>
        <taxon>Flavobacteriales</taxon>
        <taxon>Flavobacteriaceae</taxon>
        <taxon>Maribacter</taxon>
    </lineage>
</organism>
<protein>
    <submittedName>
        <fullName evidence="2">M23 family metallopeptidase</fullName>
    </submittedName>
</protein>
<dbReference type="GO" id="GO:0004222">
    <property type="term" value="F:metalloendopeptidase activity"/>
    <property type="evidence" value="ECO:0007669"/>
    <property type="project" value="TreeGrafter"/>
</dbReference>
<gene>
    <name evidence="2" type="ORF">FEE95_20050</name>
</gene>
<dbReference type="Pfam" id="PF01551">
    <property type="entry name" value="Peptidase_M23"/>
    <property type="match status" value="1"/>
</dbReference>
<comment type="caution">
    <text evidence="2">The sequence shown here is derived from an EMBL/GenBank/DDBJ whole genome shotgun (WGS) entry which is preliminary data.</text>
</comment>
<evidence type="ECO:0000313" key="2">
    <source>
        <dbReference type="EMBL" id="TMM53358.1"/>
    </source>
</evidence>
<dbReference type="SUPFAM" id="SSF51261">
    <property type="entry name" value="Duplicated hybrid motif"/>
    <property type="match status" value="1"/>
</dbReference>
<dbReference type="Gene3D" id="2.70.70.10">
    <property type="entry name" value="Glucose Permease (Domain IIA)"/>
    <property type="match status" value="1"/>
</dbReference>
<dbReference type="CDD" id="cd12797">
    <property type="entry name" value="M23_peptidase"/>
    <property type="match status" value="1"/>
</dbReference>
<dbReference type="PANTHER" id="PTHR21666">
    <property type="entry name" value="PEPTIDASE-RELATED"/>
    <property type="match status" value="1"/>
</dbReference>
<proteinExistence type="predicted"/>
<dbReference type="InterPro" id="IPR050570">
    <property type="entry name" value="Cell_wall_metabolism_enzyme"/>
</dbReference>
<dbReference type="InterPro" id="IPR016047">
    <property type="entry name" value="M23ase_b-sheet_dom"/>
</dbReference>